<dbReference type="Proteomes" id="UP000681722">
    <property type="component" value="Unassembled WGS sequence"/>
</dbReference>
<dbReference type="InterPro" id="IPR045091">
    <property type="entry name" value="Mad2-like"/>
</dbReference>
<keyword evidence="7" id="KW-1185">Reference proteome</keyword>
<dbReference type="PROSITE" id="PS50815">
    <property type="entry name" value="HORMA"/>
    <property type="match status" value="1"/>
</dbReference>
<proteinExistence type="predicted"/>
<dbReference type="Proteomes" id="UP000682733">
    <property type="component" value="Unassembled WGS sequence"/>
</dbReference>
<dbReference type="EMBL" id="CAJNOK010026921">
    <property type="protein sequence ID" value="CAF1411007.1"/>
    <property type="molecule type" value="Genomic_DNA"/>
</dbReference>
<evidence type="ECO:0000313" key="3">
    <source>
        <dbReference type="EMBL" id="CAF0764402.1"/>
    </source>
</evidence>
<accession>A0A813QAS1</accession>
<reference evidence="3" key="1">
    <citation type="submission" date="2021-02" db="EMBL/GenBank/DDBJ databases">
        <authorList>
            <person name="Nowell W R."/>
        </authorList>
    </citation>
    <scope>NUCLEOTIDE SEQUENCE</scope>
</reference>
<dbReference type="Proteomes" id="UP000677228">
    <property type="component" value="Unassembled WGS sequence"/>
</dbReference>
<evidence type="ECO:0000313" key="4">
    <source>
        <dbReference type="EMBL" id="CAF1411007.1"/>
    </source>
</evidence>
<dbReference type="Proteomes" id="UP000663829">
    <property type="component" value="Unassembled WGS sequence"/>
</dbReference>
<dbReference type="InterPro" id="IPR003511">
    <property type="entry name" value="HORMA_dom"/>
</dbReference>
<feature type="compositionally biased region" description="Acidic residues" evidence="1">
    <location>
        <begin position="454"/>
        <end position="470"/>
    </location>
</feature>
<dbReference type="SUPFAM" id="SSF56019">
    <property type="entry name" value="The spindle assembly checkpoint protein mad2"/>
    <property type="match status" value="1"/>
</dbReference>
<evidence type="ECO:0000256" key="1">
    <source>
        <dbReference type="SAM" id="MobiDB-lite"/>
    </source>
</evidence>
<feature type="region of interest" description="Disordered" evidence="1">
    <location>
        <begin position="443"/>
        <end position="470"/>
    </location>
</feature>
<evidence type="ECO:0000313" key="7">
    <source>
        <dbReference type="Proteomes" id="UP000663829"/>
    </source>
</evidence>
<dbReference type="InterPro" id="IPR036570">
    <property type="entry name" value="HORMA_dom_sf"/>
</dbReference>
<dbReference type="Gene3D" id="3.30.900.10">
    <property type="entry name" value="HORMA domain"/>
    <property type="match status" value="1"/>
</dbReference>
<comment type="caution">
    <text evidence="3">The sequence shown here is derived from an EMBL/GenBank/DDBJ whole genome shotgun (WGS) entry which is preliminary data.</text>
</comment>
<dbReference type="EMBL" id="CAJOBA010048672">
    <property type="protein sequence ID" value="CAF4215073.1"/>
    <property type="molecule type" value="Genomic_DNA"/>
</dbReference>
<feature type="region of interest" description="Disordered" evidence="1">
    <location>
        <begin position="367"/>
        <end position="403"/>
    </location>
</feature>
<evidence type="ECO:0000259" key="2">
    <source>
        <dbReference type="PROSITE" id="PS50815"/>
    </source>
</evidence>
<dbReference type="GO" id="GO:0016035">
    <property type="term" value="C:zeta DNA polymerase complex"/>
    <property type="evidence" value="ECO:0007669"/>
    <property type="project" value="TreeGrafter"/>
</dbReference>
<feature type="domain" description="HORMA" evidence="2">
    <location>
        <begin position="10"/>
        <end position="223"/>
    </location>
</feature>
<evidence type="ECO:0000313" key="5">
    <source>
        <dbReference type="EMBL" id="CAF3545626.1"/>
    </source>
</evidence>
<gene>
    <name evidence="3" type="ORF">GPM918_LOCUS1569</name>
    <name evidence="4" type="ORF">OVA965_LOCUS33367</name>
    <name evidence="5" type="ORF">SRO942_LOCUS1569</name>
    <name evidence="6" type="ORF">TMI583_LOCUS34257</name>
</gene>
<dbReference type="PANTHER" id="PTHR11842:SF10">
    <property type="entry name" value="MITOTIC SPINDLE ASSEMBLY CHECKPOINT PROTEIN MAD2B"/>
    <property type="match status" value="1"/>
</dbReference>
<dbReference type="PANTHER" id="PTHR11842">
    <property type="entry name" value="MITOTIC SPINDLE ASSEMBLY CHECKPOINT PROTEIN MAD2"/>
    <property type="match status" value="1"/>
</dbReference>
<name>A0A813QAS1_9BILA</name>
<dbReference type="OrthoDB" id="21254at2759"/>
<evidence type="ECO:0000313" key="6">
    <source>
        <dbReference type="EMBL" id="CAF4215073.1"/>
    </source>
</evidence>
<organism evidence="3 7">
    <name type="scientific">Didymodactylos carnosus</name>
    <dbReference type="NCBI Taxonomy" id="1234261"/>
    <lineage>
        <taxon>Eukaryota</taxon>
        <taxon>Metazoa</taxon>
        <taxon>Spiralia</taxon>
        <taxon>Gnathifera</taxon>
        <taxon>Rotifera</taxon>
        <taxon>Eurotatoria</taxon>
        <taxon>Bdelloidea</taxon>
        <taxon>Philodinida</taxon>
        <taxon>Philodinidae</taxon>
        <taxon>Didymodactylos</taxon>
    </lineage>
</organism>
<dbReference type="EMBL" id="CAJOBC010000148">
    <property type="protein sequence ID" value="CAF3545626.1"/>
    <property type="molecule type" value="Genomic_DNA"/>
</dbReference>
<dbReference type="EMBL" id="CAJNOQ010000148">
    <property type="protein sequence ID" value="CAF0764402.1"/>
    <property type="molecule type" value="Genomic_DNA"/>
</dbReference>
<protein>
    <recommendedName>
        <fullName evidence="2">HORMA domain-containing protein</fullName>
    </recommendedName>
</protein>
<sequence length="470" mass="53771">MRLLEKQLREEVLNRCLEFLDVTINFILYSEYIYPSELFERRQKYGLILYECVDEDVQQYISLCVESAKTFLQYQLLDMISVAIIRTNDDENTEFILRRYLIELHPLIDPCLRSIHTNIDSIVKELDTSFRSCLIEIMKQKPIHSQLLEQITWKFQMRSCSQSKNASLTSTSASFEHILNNEHLFREFLLLNVNNQLETNSELCKITPVKSIRTQRLTVQLMCENNLHQQNKFKEYLQSIAENEGNETIQRKIRLSSRTSSISQKSITGTNLGQKTQNQNVSIDQNTTTTATLAPIFEEENSSSMAPSNSKIQISTSPDVIESSIKIRSDDNIHPSPFVYQRKSNTFFPSLSTHITSQNAQQAQITSEKPLKDQRDDSDLDVVSASSDDETTIYDFNGGQPLTTINKDDGQAQEEEELDIILSSPDVIPSSLQSNIELELIDDKDAFQSSSSEDGTDNDDRDVILLDDDD</sequence>
<dbReference type="AlphaFoldDB" id="A0A813QAS1"/>